<protein>
    <submittedName>
        <fullName evidence="2">Lysophospholipase L1</fullName>
    </submittedName>
</protein>
<dbReference type="InterPro" id="IPR013830">
    <property type="entry name" value="SGNH_hydro"/>
</dbReference>
<dbReference type="PROSITE" id="PS51257">
    <property type="entry name" value="PROKAR_LIPOPROTEIN"/>
    <property type="match status" value="1"/>
</dbReference>
<dbReference type="InterPro" id="IPR051532">
    <property type="entry name" value="Ester_Hydrolysis_Enzymes"/>
</dbReference>
<dbReference type="GO" id="GO:0004622">
    <property type="term" value="F:phosphatidylcholine lysophospholipase activity"/>
    <property type="evidence" value="ECO:0007669"/>
    <property type="project" value="TreeGrafter"/>
</dbReference>
<sequence length="218" mass="24653">MKCHVRFLFVLFFATVISSCTDEKPKILIIGDSISLGYTPFVKANFADKAIIEHNPGNAQHTGTGLQKIKEWIGDGEWDIVQFNWGLWDLCYRHPDSKVQGNRDKVNGKVTFSVEDYSANLDSIVAMLKERTDAKLIFVTISYVPEKEAGRFSDDALKYNEAAKKIMEKHGVEVNDVFEKSAMIHSKFGSGQDNVHYTEEGYKALGETISNFLFKKIE</sequence>
<dbReference type="RefSeq" id="WP_089895475.1">
    <property type="nucleotide sequence ID" value="NZ_FNGV01000020.1"/>
</dbReference>
<dbReference type="STRING" id="192904.SAMN04488514_12035"/>
<name>A0A1G9Y443_9FLAO</name>
<dbReference type="OrthoDB" id="978055at2"/>
<dbReference type="EMBL" id="FNGV01000020">
    <property type="protein sequence ID" value="SDN03225.1"/>
    <property type="molecule type" value="Genomic_DNA"/>
</dbReference>
<keyword evidence="3" id="KW-1185">Reference proteome</keyword>
<dbReference type="PANTHER" id="PTHR30383:SF26">
    <property type="entry name" value="SGNH HYDROLASE-TYPE ESTERASE DOMAIN-CONTAINING PROTEIN"/>
    <property type="match status" value="1"/>
</dbReference>
<evidence type="ECO:0000313" key="3">
    <source>
        <dbReference type="Proteomes" id="UP000199440"/>
    </source>
</evidence>
<evidence type="ECO:0000259" key="1">
    <source>
        <dbReference type="Pfam" id="PF13472"/>
    </source>
</evidence>
<dbReference type="PANTHER" id="PTHR30383">
    <property type="entry name" value="THIOESTERASE 1/PROTEASE 1/LYSOPHOSPHOLIPASE L1"/>
    <property type="match status" value="1"/>
</dbReference>
<feature type="domain" description="SGNH hydrolase-type esterase" evidence="1">
    <location>
        <begin position="30"/>
        <end position="204"/>
    </location>
</feature>
<gene>
    <name evidence="2" type="ORF">SAMN04488514_12035</name>
</gene>
<dbReference type="Proteomes" id="UP000199440">
    <property type="component" value="Unassembled WGS sequence"/>
</dbReference>
<organism evidence="2 3">
    <name type="scientific">Kriegella aquimaris</name>
    <dbReference type="NCBI Taxonomy" id="192904"/>
    <lineage>
        <taxon>Bacteria</taxon>
        <taxon>Pseudomonadati</taxon>
        <taxon>Bacteroidota</taxon>
        <taxon>Flavobacteriia</taxon>
        <taxon>Flavobacteriales</taxon>
        <taxon>Flavobacteriaceae</taxon>
        <taxon>Kriegella</taxon>
    </lineage>
</organism>
<proteinExistence type="predicted"/>
<dbReference type="Gene3D" id="3.40.50.1110">
    <property type="entry name" value="SGNH hydrolase"/>
    <property type="match status" value="1"/>
</dbReference>
<dbReference type="AlphaFoldDB" id="A0A1G9Y443"/>
<accession>A0A1G9Y443</accession>
<evidence type="ECO:0000313" key="2">
    <source>
        <dbReference type="EMBL" id="SDN03225.1"/>
    </source>
</evidence>
<dbReference type="InterPro" id="IPR036514">
    <property type="entry name" value="SGNH_hydro_sf"/>
</dbReference>
<dbReference type="SUPFAM" id="SSF52266">
    <property type="entry name" value="SGNH hydrolase"/>
    <property type="match status" value="1"/>
</dbReference>
<dbReference type="Pfam" id="PF13472">
    <property type="entry name" value="Lipase_GDSL_2"/>
    <property type="match status" value="1"/>
</dbReference>
<reference evidence="2 3" key="1">
    <citation type="submission" date="2016-10" db="EMBL/GenBank/DDBJ databases">
        <authorList>
            <person name="de Groot N.N."/>
        </authorList>
    </citation>
    <scope>NUCLEOTIDE SEQUENCE [LARGE SCALE GENOMIC DNA]</scope>
    <source>
        <strain evidence="2 3">DSM 19886</strain>
    </source>
</reference>
<dbReference type="CDD" id="cd00229">
    <property type="entry name" value="SGNH_hydrolase"/>
    <property type="match status" value="1"/>
</dbReference>